<evidence type="ECO:0000256" key="1">
    <source>
        <dbReference type="SAM" id="Phobius"/>
    </source>
</evidence>
<protein>
    <submittedName>
        <fullName evidence="2">Uncharacterized protein</fullName>
    </submittedName>
</protein>
<organism evidence="2 3">
    <name type="scientific">Cucurbitaria berberidis CBS 394.84</name>
    <dbReference type="NCBI Taxonomy" id="1168544"/>
    <lineage>
        <taxon>Eukaryota</taxon>
        <taxon>Fungi</taxon>
        <taxon>Dikarya</taxon>
        <taxon>Ascomycota</taxon>
        <taxon>Pezizomycotina</taxon>
        <taxon>Dothideomycetes</taxon>
        <taxon>Pleosporomycetidae</taxon>
        <taxon>Pleosporales</taxon>
        <taxon>Pleosporineae</taxon>
        <taxon>Cucurbitariaceae</taxon>
        <taxon>Cucurbitaria</taxon>
    </lineage>
</organism>
<keyword evidence="1" id="KW-1133">Transmembrane helix</keyword>
<feature type="transmembrane region" description="Helical" evidence="1">
    <location>
        <begin position="20"/>
        <end position="40"/>
    </location>
</feature>
<dbReference type="OrthoDB" id="1077582at2759"/>
<comment type="caution">
    <text evidence="2">The sequence shown here is derived from an EMBL/GenBank/DDBJ whole genome shotgun (WGS) entry which is preliminary data.</text>
</comment>
<accession>A0A9P4GCW3</accession>
<dbReference type="AlphaFoldDB" id="A0A9P4GCW3"/>
<sequence length="133" mass="14840">MERQIKSDWPPLFSSVSQAYSLRAFGGSSSIVCMLLHLLYTRLRFSTIVATHSDVVLHSKSSLVTLAFPPICSRSSEPGSLSQGPPWDRDTTLGDPFSRTDLWLCIYFGVFLQHCSGMAVPVRVQSLFRGPRF</sequence>
<name>A0A9P4GCW3_9PLEO</name>
<keyword evidence="1" id="KW-0812">Transmembrane</keyword>
<dbReference type="EMBL" id="ML976617">
    <property type="protein sequence ID" value="KAF1843573.1"/>
    <property type="molecule type" value="Genomic_DNA"/>
</dbReference>
<evidence type="ECO:0000313" key="3">
    <source>
        <dbReference type="Proteomes" id="UP000800039"/>
    </source>
</evidence>
<dbReference type="Proteomes" id="UP000800039">
    <property type="component" value="Unassembled WGS sequence"/>
</dbReference>
<proteinExistence type="predicted"/>
<reference evidence="2" key="1">
    <citation type="submission" date="2020-01" db="EMBL/GenBank/DDBJ databases">
        <authorList>
            <consortium name="DOE Joint Genome Institute"/>
            <person name="Haridas S."/>
            <person name="Albert R."/>
            <person name="Binder M."/>
            <person name="Bloem J."/>
            <person name="Labutti K."/>
            <person name="Salamov A."/>
            <person name="Andreopoulos B."/>
            <person name="Baker S.E."/>
            <person name="Barry K."/>
            <person name="Bills G."/>
            <person name="Bluhm B.H."/>
            <person name="Cannon C."/>
            <person name="Castanera R."/>
            <person name="Culley D.E."/>
            <person name="Daum C."/>
            <person name="Ezra D."/>
            <person name="Gonzalez J.B."/>
            <person name="Henrissat B."/>
            <person name="Kuo A."/>
            <person name="Liang C."/>
            <person name="Lipzen A."/>
            <person name="Lutzoni F."/>
            <person name="Magnuson J."/>
            <person name="Mondo S."/>
            <person name="Nolan M."/>
            <person name="Ohm R."/>
            <person name="Pangilinan J."/>
            <person name="Park H.-J."/>
            <person name="Ramirez L."/>
            <person name="Alfaro M."/>
            <person name="Sun H."/>
            <person name="Tritt A."/>
            <person name="Yoshinaga Y."/>
            <person name="Zwiers L.-H."/>
            <person name="Turgeon B.G."/>
            <person name="Goodwin S.B."/>
            <person name="Spatafora J.W."/>
            <person name="Crous P.W."/>
            <person name="Grigoriev I.V."/>
        </authorList>
    </citation>
    <scope>NUCLEOTIDE SEQUENCE</scope>
    <source>
        <strain evidence="2">CBS 394.84</strain>
    </source>
</reference>
<dbReference type="RefSeq" id="XP_040786136.1">
    <property type="nucleotide sequence ID" value="XM_040926788.1"/>
</dbReference>
<dbReference type="GeneID" id="63844040"/>
<keyword evidence="1" id="KW-0472">Membrane</keyword>
<evidence type="ECO:0000313" key="2">
    <source>
        <dbReference type="EMBL" id="KAF1843573.1"/>
    </source>
</evidence>
<keyword evidence="3" id="KW-1185">Reference proteome</keyword>
<gene>
    <name evidence="2" type="ORF">K460DRAFT_147810</name>
</gene>